<evidence type="ECO:0000256" key="8">
    <source>
        <dbReference type="ARBA" id="ARBA00023306"/>
    </source>
</evidence>
<evidence type="ECO:0000313" key="12">
    <source>
        <dbReference type="Ensembl" id="ENSPNAP00000025056.2"/>
    </source>
</evidence>
<keyword evidence="5" id="KW-0010">Activator</keyword>
<evidence type="ECO:0000256" key="11">
    <source>
        <dbReference type="SAM" id="MobiDB-lite"/>
    </source>
</evidence>
<dbReference type="OrthoDB" id="39591at2759"/>
<dbReference type="PANTHER" id="PTHR46380:SF2">
    <property type="entry name" value="CYCLIN-D-BINDING MYB-LIKE TRANSCRIPTION FACTOR 1"/>
    <property type="match status" value="1"/>
</dbReference>
<dbReference type="Pfam" id="PF00249">
    <property type="entry name" value="Myb_DNA-binding"/>
    <property type="match status" value="2"/>
</dbReference>
<dbReference type="Ensembl" id="ENSPNAT00000008568.2">
    <property type="protein sequence ID" value="ENSPNAP00000025056.2"/>
    <property type="gene ID" value="ENSPNAG00000009954.2"/>
</dbReference>
<dbReference type="InterPro" id="IPR051651">
    <property type="entry name" value="DMTF1_DNA-bind_reg"/>
</dbReference>
<dbReference type="Pfam" id="PF20588">
    <property type="entry name" value="DMTF1_N"/>
    <property type="match status" value="1"/>
</dbReference>
<dbReference type="InterPro" id="IPR017930">
    <property type="entry name" value="Myb_dom"/>
</dbReference>
<keyword evidence="6" id="KW-0804">Transcription</keyword>
<feature type="compositionally biased region" description="Polar residues" evidence="11">
    <location>
        <begin position="592"/>
        <end position="601"/>
    </location>
</feature>
<dbReference type="OMA" id="LQCHTPR"/>
<evidence type="ECO:0000256" key="6">
    <source>
        <dbReference type="ARBA" id="ARBA00023163"/>
    </source>
</evidence>
<dbReference type="PROSITE" id="PS51294">
    <property type="entry name" value="HTH_MYB"/>
    <property type="match status" value="1"/>
</dbReference>
<evidence type="ECO:0000256" key="4">
    <source>
        <dbReference type="ARBA" id="ARBA00023125"/>
    </source>
</evidence>
<dbReference type="SMART" id="SM00717">
    <property type="entry name" value="SANT"/>
    <property type="match status" value="3"/>
</dbReference>
<organism evidence="12 13">
    <name type="scientific">Pygocentrus nattereri</name>
    <name type="common">Red-bellied piranha</name>
    <dbReference type="NCBI Taxonomy" id="42514"/>
    <lineage>
        <taxon>Eukaryota</taxon>
        <taxon>Metazoa</taxon>
        <taxon>Chordata</taxon>
        <taxon>Craniata</taxon>
        <taxon>Vertebrata</taxon>
        <taxon>Euteleostomi</taxon>
        <taxon>Actinopterygii</taxon>
        <taxon>Neopterygii</taxon>
        <taxon>Teleostei</taxon>
        <taxon>Ostariophysi</taxon>
        <taxon>Characiformes</taxon>
        <taxon>Characoidei</taxon>
        <taxon>Pygocentrus</taxon>
    </lineage>
</organism>
<dbReference type="CDD" id="cd00167">
    <property type="entry name" value="SANT"/>
    <property type="match status" value="3"/>
</dbReference>
<name>A0A3B4DPL8_PYGNA</name>
<feature type="region of interest" description="Disordered" evidence="11">
    <location>
        <begin position="514"/>
        <end position="601"/>
    </location>
</feature>
<reference evidence="12 13" key="1">
    <citation type="submission" date="2020-10" db="EMBL/GenBank/DDBJ databases">
        <title>Pygocentrus nattereri (red-bellied piranha) genome, fPygNat1, primary haplotype.</title>
        <authorList>
            <person name="Myers G."/>
            <person name="Meyer A."/>
            <person name="Karagic N."/>
            <person name="Pippel M."/>
            <person name="Winkler S."/>
            <person name="Tracey A."/>
            <person name="Wood J."/>
            <person name="Formenti G."/>
            <person name="Howe K."/>
            <person name="Fedrigo O."/>
            <person name="Jarvis E.D."/>
        </authorList>
    </citation>
    <scope>NUCLEOTIDE SEQUENCE [LARGE SCALE GENOMIC DNA]</scope>
</reference>
<evidence type="ECO:0000256" key="7">
    <source>
        <dbReference type="ARBA" id="ARBA00023242"/>
    </source>
</evidence>
<protein>
    <recommendedName>
        <fullName evidence="10">Cyclin-D-binding Myb-like transcription factor 1</fullName>
    </recommendedName>
</protein>
<evidence type="ECO:0000256" key="2">
    <source>
        <dbReference type="ARBA" id="ARBA00022737"/>
    </source>
</evidence>
<dbReference type="FunFam" id="1.10.10.60:FF:000139">
    <property type="entry name" value="cyclin-D-binding Myb-like transcription factor 1 isoform X2"/>
    <property type="match status" value="1"/>
</dbReference>
<evidence type="ECO:0000256" key="9">
    <source>
        <dbReference type="ARBA" id="ARBA00061386"/>
    </source>
</evidence>
<feature type="compositionally biased region" description="Polar residues" evidence="11">
    <location>
        <begin position="109"/>
        <end position="120"/>
    </location>
</feature>
<feature type="region of interest" description="Disordered" evidence="11">
    <location>
        <begin position="34"/>
        <end position="77"/>
    </location>
</feature>
<keyword evidence="8" id="KW-0131">Cell cycle</keyword>
<comment type="subcellular location">
    <subcellularLocation>
        <location evidence="1">Nucleus</location>
    </subcellularLocation>
</comment>
<dbReference type="GO" id="GO:0000978">
    <property type="term" value="F:RNA polymerase II cis-regulatory region sequence-specific DNA binding"/>
    <property type="evidence" value="ECO:0007669"/>
    <property type="project" value="TreeGrafter"/>
</dbReference>
<keyword evidence="13" id="KW-1185">Reference proteome</keyword>
<dbReference type="SUPFAM" id="SSF46689">
    <property type="entry name" value="Homeodomain-like"/>
    <property type="match status" value="3"/>
</dbReference>
<dbReference type="GeneTree" id="ENSGT00940000156016"/>
<feature type="region of interest" description="Disordered" evidence="11">
    <location>
        <begin position="95"/>
        <end position="120"/>
    </location>
</feature>
<dbReference type="Proteomes" id="UP001501920">
    <property type="component" value="Chromosome 1"/>
</dbReference>
<comment type="similarity">
    <text evidence="9">Belongs to the DMTF1 family.</text>
</comment>
<evidence type="ECO:0000256" key="1">
    <source>
        <dbReference type="ARBA" id="ARBA00004123"/>
    </source>
</evidence>
<keyword evidence="2" id="KW-0677">Repeat</keyword>
<dbReference type="InterPro" id="IPR001005">
    <property type="entry name" value="SANT/Myb"/>
</dbReference>
<dbReference type="AlphaFoldDB" id="A0A3B4DPL8"/>
<dbReference type="GO" id="GO:0005634">
    <property type="term" value="C:nucleus"/>
    <property type="evidence" value="ECO:0007669"/>
    <property type="project" value="UniProtKB-SubCell"/>
</dbReference>
<keyword evidence="7" id="KW-0539">Nucleus</keyword>
<keyword evidence="4" id="KW-0238">DNA-binding</keyword>
<dbReference type="FunFam" id="1.10.10.60:FF:000114">
    <property type="entry name" value="cyclin-D-binding Myb-like transcription factor 1 isoform X1"/>
    <property type="match status" value="1"/>
</dbReference>
<sequence length="601" mass="66247">MNTGDVSGAVTLDSVNSVTFTQDTDGNIILHCAQNDDGGLGSDEEAESIPKRLRLSKEETEDSPATPSGYSVLALPISESDESFEVTMTATEMKDELEEQQTEETQDENSSSPRKTSDVSAVSQAWFTTKEDKDTLVNKGHKWKQGMWSKEEIDILMNNIDSYLKNRGIQDPTEIIFEMSKEERKDFYRSIAWGLNRPLFAVYRRVLRMYDNRNHVGKYTQEEIEKLKDLRQKHGNDWATIGAALGRSASSVKDRCRLMKDTCNTGKWTEEEERRLAEVVHELTGTKAGDVVTQGVSWASVADMVGTRSEKQCRSKWLNYLNWKQSGGTEWTKEDDINLIHRIFELEVEDENDINWDLLAEGWSSVRSPQWLRSKWWTIKRQVANHKELPFAASSDSASGTSESGTITLNSGALQAFELLPSFHLQPTGTPGTYFLQTGSNQSLPLTLTANPTVTLTAASSPGSPDQIILHSLSADSLSENVTVQMSHPGIIIQTVTSEDLADPLNQSELAAEQDLANEETAESTEHSKQEGESSEPSSKAIADKAQGSKVKEGNSGIGDGAVLIPSPSSFIPSSDITTDSVLPVGTLTDPILQNQEEGSD</sequence>
<reference evidence="12" key="2">
    <citation type="submission" date="2025-08" db="UniProtKB">
        <authorList>
            <consortium name="Ensembl"/>
        </authorList>
    </citation>
    <scope>IDENTIFICATION</scope>
</reference>
<evidence type="ECO:0000256" key="3">
    <source>
        <dbReference type="ARBA" id="ARBA00023015"/>
    </source>
</evidence>
<dbReference type="PROSITE" id="PS50090">
    <property type="entry name" value="MYB_LIKE"/>
    <property type="match status" value="2"/>
</dbReference>
<dbReference type="InterPro" id="IPR009057">
    <property type="entry name" value="Homeodomain-like_sf"/>
</dbReference>
<evidence type="ECO:0000313" key="13">
    <source>
        <dbReference type="Proteomes" id="UP001501920"/>
    </source>
</evidence>
<dbReference type="Gene3D" id="1.10.10.60">
    <property type="entry name" value="Homeodomain-like"/>
    <property type="match status" value="2"/>
</dbReference>
<keyword evidence="3" id="KW-0805">Transcription regulation</keyword>
<dbReference type="GO" id="GO:0000981">
    <property type="term" value="F:DNA-binding transcription factor activity, RNA polymerase II-specific"/>
    <property type="evidence" value="ECO:0007669"/>
    <property type="project" value="TreeGrafter"/>
</dbReference>
<evidence type="ECO:0000256" key="10">
    <source>
        <dbReference type="ARBA" id="ARBA00070367"/>
    </source>
</evidence>
<evidence type="ECO:0000256" key="5">
    <source>
        <dbReference type="ARBA" id="ARBA00023159"/>
    </source>
</evidence>
<dbReference type="PANTHER" id="PTHR46380">
    <property type="entry name" value="CYCLIN-D-BINDING MYB-LIKE TRANSCRIPTION FACTOR 1"/>
    <property type="match status" value="1"/>
</dbReference>
<proteinExistence type="inferred from homology"/>
<feature type="compositionally biased region" description="Low complexity" evidence="11">
    <location>
        <begin position="565"/>
        <end position="581"/>
    </location>
</feature>
<feature type="compositionally biased region" description="Acidic residues" evidence="11">
    <location>
        <begin position="95"/>
        <end position="107"/>
    </location>
</feature>
<dbReference type="STRING" id="42514.ENSPNAP00000003539"/>
<gene>
    <name evidence="12" type="primary">DMTF1</name>
</gene>
<dbReference type="InterPro" id="IPR046775">
    <property type="entry name" value="DMTF1_N"/>
</dbReference>
<reference evidence="12" key="3">
    <citation type="submission" date="2025-09" db="UniProtKB">
        <authorList>
            <consortium name="Ensembl"/>
        </authorList>
    </citation>
    <scope>IDENTIFICATION</scope>
</reference>
<accession>A0A3B4DPL8</accession>